<feature type="domain" description="N-acetyltransferase" evidence="12">
    <location>
        <begin position="64"/>
        <end position="218"/>
    </location>
</feature>
<keyword evidence="6" id="KW-0963">Cytoplasm</keyword>
<dbReference type="InterPro" id="IPR016181">
    <property type="entry name" value="Acyl_CoA_acyltransferase"/>
</dbReference>
<comment type="catalytic activity">
    <reaction evidence="11">
        <text>N-terminal L-seryl-[histone H4] + acetyl-CoA = N-terminal N(alpha)-acetyl-L-seryl-[histone H4] + CoA + H(+)</text>
        <dbReference type="Rhea" id="RHEA:50596"/>
        <dbReference type="Rhea" id="RHEA-COMP:12740"/>
        <dbReference type="Rhea" id="RHEA-COMP:12743"/>
        <dbReference type="ChEBI" id="CHEBI:15378"/>
        <dbReference type="ChEBI" id="CHEBI:57287"/>
        <dbReference type="ChEBI" id="CHEBI:57288"/>
        <dbReference type="ChEBI" id="CHEBI:64738"/>
        <dbReference type="ChEBI" id="CHEBI:83690"/>
        <dbReference type="EC" id="2.3.1.257"/>
    </reaction>
</comment>
<organism evidence="13 14">
    <name type="scientific">Exocentrus adspersus</name>
    <dbReference type="NCBI Taxonomy" id="1586481"/>
    <lineage>
        <taxon>Eukaryota</taxon>
        <taxon>Metazoa</taxon>
        <taxon>Ecdysozoa</taxon>
        <taxon>Arthropoda</taxon>
        <taxon>Hexapoda</taxon>
        <taxon>Insecta</taxon>
        <taxon>Pterygota</taxon>
        <taxon>Neoptera</taxon>
        <taxon>Endopterygota</taxon>
        <taxon>Coleoptera</taxon>
        <taxon>Polyphaga</taxon>
        <taxon>Cucujiformia</taxon>
        <taxon>Chrysomeloidea</taxon>
        <taxon>Cerambycidae</taxon>
        <taxon>Lamiinae</taxon>
        <taxon>Acanthocinini</taxon>
        <taxon>Exocentrus</taxon>
    </lineage>
</organism>
<dbReference type="AlphaFoldDB" id="A0AAV8VJG3"/>
<dbReference type="EMBL" id="JANEYG010000074">
    <property type="protein sequence ID" value="KAJ8914358.1"/>
    <property type="molecule type" value="Genomic_DNA"/>
</dbReference>
<evidence type="ECO:0000256" key="3">
    <source>
        <dbReference type="ARBA" id="ARBA00008870"/>
    </source>
</evidence>
<sequence length="249" mass="28855">FIMERKTEVHASNRQLAKKKKGKFRRRRAITAVTQANGLEDPLAPFPYFRKYNNSGINASLFVKRVTDLDDIVLQWAFNLIKCNLKEKYEQSSWGWNDEEKMTELSDKNAWYLIAKEEKGDMLGFSHFRFDLDQGIEVLYCYELQLVPTTRGKGLGKYMMQILEAIALVNNMRKVVLTVLKNNPCSVFFKLMGYKIDESSPEDDEKECFSYEILSKAKKHLTRVDKIPGRAVEESWKSTSTKPVVKSLT</sequence>
<comment type="subcellular location">
    <subcellularLocation>
        <location evidence="2">Cytoplasm</location>
    </subcellularLocation>
    <subcellularLocation>
        <location evidence="1">Nucleus</location>
    </subcellularLocation>
</comment>
<dbReference type="SUPFAM" id="SSF55729">
    <property type="entry name" value="Acyl-CoA N-acyltransferases (Nat)"/>
    <property type="match status" value="1"/>
</dbReference>
<evidence type="ECO:0000256" key="8">
    <source>
        <dbReference type="ARBA" id="ARBA00023242"/>
    </source>
</evidence>
<dbReference type="Pfam" id="PF00583">
    <property type="entry name" value="Acetyltransf_1"/>
    <property type="match status" value="1"/>
</dbReference>
<reference evidence="13 14" key="1">
    <citation type="journal article" date="2023" name="Insect Mol. Biol.">
        <title>Genome sequencing provides insights into the evolution of gene families encoding plant cell wall-degrading enzymes in longhorned beetles.</title>
        <authorList>
            <person name="Shin N.R."/>
            <person name="Okamura Y."/>
            <person name="Kirsch R."/>
            <person name="Pauchet Y."/>
        </authorList>
    </citation>
    <scope>NUCLEOTIDE SEQUENCE [LARGE SCALE GENOMIC DNA]</scope>
    <source>
        <strain evidence="13">EAD_L_NR</strain>
    </source>
</reference>
<dbReference type="EC" id="2.3.1.257" evidence="4"/>
<evidence type="ECO:0000259" key="12">
    <source>
        <dbReference type="PROSITE" id="PS51186"/>
    </source>
</evidence>
<dbReference type="PROSITE" id="PS51186">
    <property type="entry name" value="GNAT"/>
    <property type="match status" value="1"/>
</dbReference>
<accession>A0AAV8VJG3</accession>
<comment type="catalytic activity">
    <reaction evidence="10">
        <text>N-terminal L-seryl-[histone H2A] + acetyl-CoA = N-terminal N(alpha)-acetyl-L-seryl-[histone H2A] + CoA + H(+)</text>
        <dbReference type="Rhea" id="RHEA:50600"/>
        <dbReference type="Rhea" id="RHEA-COMP:12742"/>
        <dbReference type="Rhea" id="RHEA-COMP:12744"/>
        <dbReference type="ChEBI" id="CHEBI:15378"/>
        <dbReference type="ChEBI" id="CHEBI:57287"/>
        <dbReference type="ChEBI" id="CHEBI:57288"/>
        <dbReference type="ChEBI" id="CHEBI:64738"/>
        <dbReference type="ChEBI" id="CHEBI:83690"/>
        <dbReference type="EC" id="2.3.1.257"/>
    </reaction>
</comment>
<evidence type="ECO:0000256" key="6">
    <source>
        <dbReference type="ARBA" id="ARBA00022490"/>
    </source>
</evidence>
<dbReference type="PANTHER" id="PTHR20531">
    <property type="entry name" value="N-ALPHA-ACETYLTRANSFERASE 40"/>
    <property type="match status" value="1"/>
</dbReference>
<dbReference type="PANTHER" id="PTHR20531:SF1">
    <property type="entry name" value="N-ALPHA-ACETYLTRANSFERASE 40"/>
    <property type="match status" value="1"/>
</dbReference>
<evidence type="ECO:0000256" key="1">
    <source>
        <dbReference type="ARBA" id="ARBA00004123"/>
    </source>
</evidence>
<evidence type="ECO:0000313" key="14">
    <source>
        <dbReference type="Proteomes" id="UP001159042"/>
    </source>
</evidence>
<dbReference type="GO" id="GO:1990189">
    <property type="term" value="F:protein N-terminal-serine acetyltransferase activity"/>
    <property type="evidence" value="ECO:0007669"/>
    <property type="project" value="UniProtKB-EC"/>
</dbReference>
<comment type="caution">
    <text evidence="13">The sequence shown here is derived from an EMBL/GenBank/DDBJ whole genome shotgun (WGS) entry which is preliminary data.</text>
</comment>
<comment type="similarity">
    <text evidence="3">Belongs to the acetyltransferase family. NAA40 subfamily.</text>
</comment>
<dbReference type="InterPro" id="IPR000182">
    <property type="entry name" value="GNAT_dom"/>
</dbReference>
<evidence type="ECO:0000256" key="7">
    <source>
        <dbReference type="ARBA" id="ARBA00022679"/>
    </source>
</evidence>
<protein>
    <recommendedName>
        <fullName evidence="5">N-alpha-acetyltransferase 40</fullName>
        <ecNumber evidence="4">2.3.1.257</ecNumber>
    </recommendedName>
</protein>
<evidence type="ECO:0000256" key="2">
    <source>
        <dbReference type="ARBA" id="ARBA00004496"/>
    </source>
</evidence>
<feature type="non-terminal residue" evidence="13">
    <location>
        <position position="1"/>
    </location>
</feature>
<evidence type="ECO:0000313" key="13">
    <source>
        <dbReference type="EMBL" id="KAJ8914358.1"/>
    </source>
</evidence>
<gene>
    <name evidence="13" type="ORF">NQ315_011346</name>
</gene>
<evidence type="ECO:0000256" key="5">
    <source>
        <dbReference type="ARBA" id="ARBA00015043"/>
    </source>
</evidence>
<proteinExistence type="inferred from homology"/>
<dbReference type="GO" id="GO:0005634">
    <property type="term" value="C:nucleus"/>
    <property type="evidence" value="ECO:0007669"/>
    <property type="project" value="UniProtKB-SubCell"/>
</dbReference>
<dbReference type="GO" id="GO:0005737">
    <property type="term" value="C:cytoplasm"/>
    <property type="evidence" value="ECO:0007669"/>
    <property type="project" value="UniProtKB-SubCell"/>
</dbReference>
<keyword evidence="9" id="KW-0012">Acyltransferase</keyword>
<dbReference type="GO" id="GO:0043998">
    <property type="term" value="F:histone H2A acetyltransferase activity"/>
    <property type="evidence" value="ECO:0007669"/>
    <property type="project" value="InterPro"/>
</dbReference>
<name>A0AAV8VJG3_9CUCU</name>
<evidence type="ECO:0000256" key="11">
    <source>
        <dbReference type="ARBA" id="ARBA00049524"/>
    </source>
</evidence>
<dbReference type="Gene3D" id="3.40.630.30">
    <property type="match status" value="1"/>
</dbReference>
<evidence type="ECO:0000256" key="9">
    <source>
        <dbReference type="ARBA" id="ARBA00023315"/>
    </source>
</evidence>
<evidence type="ECO:0000256" key="4">
    <source>
        <dbReference type="ARBA" id="ARBA00012950"/>
    </source>
</evidence>
<dbReference type="CDD" id="cd04301">
    <property type="entry name" value="NAT_SF"/>
    <property type="match status" value="1"/>
</dbReference>
<keyword evidence="7" id="KW-0808">Transferase</keyword>
<dbReference type="GO" id="GO:0010485">
    <property type="term" value="F:histone H4 acetyltransferase activity"/>
    <property type="evidence" value="ECO:0007669"/>
    <property type="project" value="InterPro"/>
</dbReference>
<dbReference type="InterPro" id="IPR039949">
    <property type="entry name" value="NAA40"/>
</dbReference>
<keyword evidence="8" id="KW-0539">Nucleus</keyword>
<evidence type="ECO:0000256" key="10">
    <source>
        <dbReference type="ARBA" id="ARBA00047821"/>
    </source>
</evidence>
<keyword evidence="14" id="KW-1185">Reference proteome</keyword>
<dbReference type="Proteomes" id="UP001159042">
    <property type="component" value="Unassembled WGS sequence"/>
</dbReference>